<dbReference type="Ensembl" id="ENSSTUT00000081590.1">
    <property type="protein sequence ID" value="ENSSTUP00000076652.1"/>
    <property type="gene ID" value="ENSSTUG00000033743.1"/>
</dbReference>
<dbReference type="InterPro" id="IPR025766">
    <property type="entry name" value="ADD"/>
</dbReference>
<dbReference type="InterPro" id="IPR011011">
    <property type="entry name" value="Znf_FYVE_PHD"/>
</dbReference>
<feature type="compositionally biased region" description="Basic and acidic residues" evidence="15">
    <location>
        <begin position="313"/>
        <end position="334"/>
    </location>
</feature>
<feature type="compositionally biased region" description="Polar residues" evidence="15">
    <location>
        <begin position="523"/>
        <end position="538"/>
    </location>
</feature>
<dbReference type="AlphaFoldDB" id="A0A674BZD4"/>
<dbReference type="GO" id="GO:0005634">
    <property type="term" value="C:nucleus"/>
    <property type="evidence" value="ECO:0007669"/>
    <property type="project" value="UniProtKB-SubCell"/>
</dbReference>
<keyword evidence="9" id="KW-0862">Zinc</keyword>
<evidence type="ECO:0000256" key="14">
    <source>
        <dbReference type="ARBA" id="ARBA00047995"/>
    </source>
</evidence>
<dbReference type="GO" id="GO:0010468">
    <property type="term" value="P:regulation of gene expression"/>
    <property type="evidence" value="ECO:0007669"/>
    <property type="project" value="UniProtKB-ARBA"/>
</dbReference>
<dbReference type="GO" id="GO:0031297">
    <property type="term" value="P:replication fork processing"/>
    <property type="evidence" value="ECO:0007669"/>
    <property type="project" value="TreeGrafter"/>
</dbReference>
<comment type="subcellular location">
    <subcellularLocation>
        <location evidence="1">Nucleus</location>
    </subcellularLocation>
</comment>
<dbReference type="GeneTree" id="ENSGT00940000155902"/>
<dbReference type="OMA" id="THINHEK"/>
<feature type="compositionally biased region" description="Polar residues" evidence="15">
    <location>
        <begin position="294"/>
        <end position="312"/>
    </location>
</feature>
<dbReference type="InterPro" id="IPR052131">
    <property type="entry name" value="ATRX_domain-containing"/>
</dbReference>
<feature type="region of interest" description="Disordered" evidence="15">
    <location>
        <begin position="412"/>
        <end position="719"/>
    </location>
</feature>
<dbReference type="Gene3D" id="3.30.40.10">
    <property type="entry name" value="Zinc/RING finger domain, C3HC4 (zinc finger)"/>
    <property type="match status" value="1"/>
</dbReference>
<keyword evidence="5" id="KW-0547">Nucleotide-binding</keyword>
<dbReference type="GO" id="GO:0006281">
    <property type="term" value="P:DNA repair"/>
    <property type="evidence" value="ECO:0007669"/>
    <property type="project" value="UniProtKB-KW"/>
</dbReference>
<evidence type="ECO:0000256" key="9">
    <source>
        <dbReference type="ARBA" id="ARBA00022833"/>
    </source>
</evidence>
<evidence type="ECO:0000256" key="11">
    <source>
        <dbReference type="ARBA" id="ARBA00023125"/>
    </source>
</evidence>
<keyword evidence="18" id="KW-1185">Reference proteome</keyword>
<keyword evidence="12" id="KW-0234">DNA repair</keyword>
<proteinExistence type="inferred from homology"/>
<feature type="compositionally biased region" description="Basic and acidic residues" evidence="15">
    <location>
        <begin position="478"/>
        <end position="497"/>
    </location>
</feature>
<evidence type="ECO:0000256" key="1">
    <source>
        <dbReference type="ARBA" id="ARBA00004123"/>
    </source>
</evidence>
<keyword evidence="4" id="KW-0479">Metal-binding</keyword>
<feature type="compositionally biased region" description="Basic and acidic residues" evidence="15">
    <location>
        <begin position="442"/>
        <end position="452"/>
    </location>
</feature>
<dbReference type="GO" id="GO:0031490">
    <property type="term" value="F:chromatin DNA binding"/>
    <property type="evidence" value="ECO:0007669"/>
    <property type="project" value="TreeGrafter"/>
</dbReference>
<feature type="region of interest" description="Disordered" evidence="15">
    <location>
        <begin position="178"/>
        <end position="208"/>
    </location>
</feature>
<evidence type="ECO:0000313" key="18">
    <source>
        <dbReference type="Proteomes" id="UP000472277"/>
    </source>
</evidence>
<feature type="region of interest" description="Disordered" evidence="15">
    <location>
        <begin position="292"/>
        <end position="396"/>
    </location>
</feature>
<feature type="compositionally biased region" description="Polar residues" evidence="15">
    <location>
        <begin position="427"/>
        <end position="440"/>
    </location>
</feature>
<comment type="similarity">
    <text evidence="2">Belongs to the SNF2/RAD54 helicase family.</text>
</comment>
<evidence type="ECO:0000256" key="2">
    <source>
        <dbReference type="ARBA" id="ARBA00007025"/>
    </source>
</evidence>
<dbReference type="InParanoid" id="A0A674BZD4"/>
<comment type="catalytic activity">
    <reaction evidence="14">
        <text>ATP + H2O = ADP + phosphate + H(+)</text>
        <dbReference type="Rhea" id="RHEA:13065"/>
        <dbReference type="ChEBI" id="CHEBI:15377"/>
        <dbReference type="ChEBI" id="CHEBI:15378"/>
        <dbReference type="ChEBI" id="CHEBI:30616"/>
        <dbReference type="ChEBI" id="CHEBI:43474"/>
        <dbReference type="ChEBI" id="CHEBI:456216"/>
        <dbReference type="EC" id="3.6.4.12"/>
    </reaction>
</comment>
<sequence length="743" mass="81970">CYVGGTSSLTKQPPQSFDHTFLSTNHRGCKPKHACFSVFLCVYPDTTLQERIDCTACGQQVNHFQRHSVFEHPMLHVLLCKSCYKYYTSDDINKDEDGMDEQCRWCAEGGNLICCDYCHNAFCKKCILRNLGRKELSMITDEDSKWSCYICSPQPLSDIASNCSNIMTKLESFWRTGRKKEREEVKRHSKGKGHHHHGKAVVNGKEHSDGSGTLTFSYKTLKVPKELVKRTKKLIETTTGLNNTFIHFIQQAEVEQGAAGGGGSGTRHRHLKAFRSVLVDLKKAHAALEKDLESQFTSQDQGMQNGDAVSNTDGHDCHDQIDNGREAEEDKMADTEDGEEDGGVSEDTAMEGSPTPTLQDHSETDIQAKDQTAVKMEEEEDGTEEEGDRDKDILSVGPFVPDELFQMVESLADSTGLTPGNDATELTAASQSENPVASSTRKSRDTQKEKAMPKVKNLILKLTPVPVVTTRTSRSKSKVKDGGKEKESGASEEDSRCSSRTKTTPLRKSPEGKNKMRTKGKSKASSTVTSDLSKQNVDSDSDEVPDILVQTAAAERSSDEDVQQDADSNQGNKRVKKCLFKLSKKEEEKPAAKRKLKADNSEPDSDEDAKKKNKSSMASDKKTSKKKQKVSGGSSNSDSDLEKEMKGLSKLGTGKRRSSRVKKEKEKENKGGDRKRSYELKRKARGKGAKQQDSSSDDEEEEGGGSGEESGDQQKIKPIVEETVVAGRGTFHQSSGELSCIWG</sequence>
<feature type="compositionally biased region" description="Acidic residues" evidence="15">
    <location>
        <begin position="377"/>
        <end position="387"/>
    </location>
</feature>
<evidence type="ECO:0000256" key="5">
    <source>
        <dbReference type="ARBA" id="ARBA00022741"/>
    </source>
</evidence>
<accession>A0A674BZD4</accession>
<keyword evidence="8" id="KW-0378">Hydrolase</keyword>
<evidence type="ECO:0000256" key="15">
    <source>
        <dbReference type="SAM" id="MobiDB-lite"/>
    </source>
</evidence>
<evidence type="ECO:0000256" key="12">
    <source>
        <dbReference type="ARBA" id="ARBA00023204"/>
    </source>
</evidence>
<evidence type="ECO:0000313" key="17">
    <source>
        <dbReference type="Ensembl" id="ENSSTUP00000076652.1"/>
    </source>
</evidence>
<feature type="domain" description="PHD-type" evidence="16">
    <location>
        <begin position="42"/>
        <end position="179"/>
    </location>
</feature>
<dbReference type="InterPro" id="IPR013083">
    <property type="entry name" value="Znf_RING/FYVE/PHD"/>
</dbReference>
<dbReference type="GO" id="GO:0005721">
    <property type="term" value="C:pericentric heterochromatin"/>
    <property type="evidence" value="ECO:0007669"/>
    <property type="project" value="TreeGrafter"/>
</dbReference>
<feature type="compositionally biased region" description="Acidic residues" evidence="15">
    <location>
        <begin position="335"/>
        <end position="344"/>
    </location>
</feature>
<reference evidence="17" key="2">
    <citation type="submission" date="2025-09" db="UniProtKB">
        <authorList>
            <consortium name="Ensembl"/>
        </authorList>
    </citation>
    <scope>IDENTIFICATION</scope>
</reference>
<dbReference type="CDD" id="cd11726">
    <property type="entry name" value="ADDz_ATRX"/>
    <property type="match status" value="1"/>
</dbReference>
<evidence type="ECO:0000256" key="6">
    <source>
        <dbReference type="ARBA" id="ARBA00022763"/>
    </source>
</evidence>
<keyword evidence="7" id="KW-0863">Zinc-finger</keyword>
<organism evidence="17 18">
    <name type="scientific">Salmo trutta</name>
    <name type="common">Brown trout</name>
    <dbReference type="NCBI Taxonomy" id="8032"/>
    <lineage>
        <taxon>Eukaryota</taxon>
        <taxon>Metazoa</taxon>
        <taxon>Chordata</taxon>
        <taxon>Craniata</taxon>
        <taxon>Vertebrata</taxon>
        <taxon>Euteleostomi</taxon>
        <taxon>Actinopterygii</taxon>
        <taxon>Neopterygii</taxon>
        <taxon>Teleostei</taxon>
        <taxon>Protacanthopterygii</taxon>
        <taxon>Salmoniformes</taxon>
        <taxon>Salmonidae</taxon>
        <taxon>Salmoninae</taxon>
        <taxon>Salmo</taxon>
    </lineage>
</organism>
<evidence type="ECO:0000256" key="8">
    <source>
        <dbReference type="ARBA" id="ARBA00022801"/>
    </source>
</evidence>
<dbReference type="Proteomes" id="UP000472277">
    <property type="component" value="Chromosome 3"/>
</dbReference>
<evidence type="ECO:0000256" key="7">
    <source>
        <dbReference type="ARBA" id="ARBA00022771"/>
    </source>
</evidence>
<dbReference type="InterPro" id="IPR041430">
    <property type="entry name" value="ADD_ATRX"/>
</dbReference>
<dbReference type="PANTHER" id="PTHR46357:SF1">
    <property type="entry name" value="TRANSCRIPTIONAL REGULATOR ATRX"/>
    <property type="match status" value="1"/>
</dbReference>
<reference evidence="17" key="1">
    <citation type="submission" date="2025-08" db="UniProtKB">
        <authorList>
            <consortium name="Ensembl"/>
        </authorList>
    </citation>
    <scope>IDENTIFICATION</scope>
</reference>
<dbReference type="GO" id="GO:0008270">
    <property type="term" value="F:zinc ion binding"/>
    <property type="evidence" value="ECO:0007669"/>
    <property type="project" value="UniProtKB-KW"/>
</dbReference>
<dbReference type="GO" id="GO:0003678">
    <property type="term" value="F:DNA helicase activity"/>
    <property type="evidence" value="ECO:0007669"/>
    <property type="project" value="UniProtKB-EC"/>
</dbReference>
<evidence type="ECO:0000259" key="16">
    <source>
        <dbReference type="PROSITE" id="PS51533"/>
    </source>
</evidence>
<protein>
    <recommendedName>
        <fullName evidence="3">DNA helicase</fullName>
        <ecNumber evidence="3">3.6.4.12</ecNumber>
    </recommendedName>
</protein>
<evidence type="ECO:0000256" key="3">
    <source>
        <dbReference type="ARBA" id="ARBA00012551"/>
    </source>
</evidence>
<feature type="compositionally biased region" description="Basic and acidic residues" evidence="15">
    <location>
        <begin position="661"/>
        <end position="681"/>
    </location>
</feature>
<dbReference type="PROSITE" id="PS51533">
    <property type="entry name" value="ADD"/>
    <property type="match status" value="1"/>
</dbReference>
<keyword evidence="11" id="KW-0238">DNA-binding</keyword>
<dbReference type="GO" id="GO:0005524">
    <property type="term" value="F:ATP binding"/>
    <property type="evidence" value="ECO:0007669"/>
    <property type="project" value="UniProtKB-KW"/>
</dbReference>
<dbReference type="PANTHER" id="PTHR46357">
    <property type="entry name" value="TRANSCRIPTIONAL REGULATOR ATRX"/>
    <property type="match status" value="1"/>
</dbReference>
<feature type="compositionally biased region" description="Low complexity" evidence="15">
    <location>
        <begin position="460"/>
        <end position="472"/>
    </location>
</feature>
<evidence type="ECO:0000256" key="10">
    <source>
        <dbReference type="ARBA" id="ARBA00022840"/>
    </source>
</evidence>
<name>A0A674BZD4_SALTR</name>
<dbReference type="GO" id="GO:0016787">
    <property type="term" value="F:hydrolase activity"/>
    <property type="evidence" value="ECO:0007669"/>
    <property type="project" value="UniProtKB-KW"/>
</dbReference>
<evidence type="ECO:0000256" key="4">
    <source>
        <dbReference type="ARBA" id="ARBA00022723"/>
    </source>
</evidence>
<keyword evidence="6" id="KW-0227">DNA damage</keyword>
<dbReference type="Pfam" id="PF17981">
    <property type="entry name" value="ADD_ATRX"/>
    <property type="match status" value="1"/>
</dbReference>
<dbReference type="EC" id="3.6.4.12" evidence="3"/>
<dbReference type="SUPFAM" id="SSF57903">
    <property type="entry name" value="FYVE/PHD zinc finger"/>
    <property type="match status" value="1"/>
</dbReference>
<keyword evidence="10" id="KW-0067">ATP-binding</keyword>
<keyword evidence="13" id="KW-0539">Nucleus</keyword>
<dbReference type="GO" id="GO:0006338">
    <property type="term" value="P:chromatin remodeling"/>
    <property type="evidence" value="ECO:0007669"/>
    <property type="project" value="TreeGrafter"/>
</dbReference>
<evidence type="ECO:0000256" key="13">
    <source>
        <dbReference type="ARBA" id="ARBA00023242"/>
    </source>
</evidence>
<feature type="compositionally biased region" description="Basic residues" evidence="15">
    <location>
        <begin position="187"/>
        <end position="199"/>
    </location>
</feature>